<evidence type="ECO:0000313" key="3">
    <source>
        <dbReference type="Proteomes" id="UP000308197"/>
    </source>
</evidence>
<feature type="compositionally biased region" description="Basic and acidic residues" evidence="1">
    <location>
        <begin position="80"/>
        <end position="94"/>
    </location>
</feature>
<feature type="compositionally biased region" description="Basic and acidic residues" evidence="1">
    <location>
        <begin position="31"/>
        <end position="41"/>
    </location>
</feature>
<protein>
    <submittedName>
        <fullName evidence="2">Uncharacterized protein</fullName>
    </submittedName>
</protein>
<feature type="compositionally biased region" description="Acidic residues" evidence="1">
    <location>
        <begin position="66"/>
        <end position="79"/>
    </location>
</feature>
<proteinExistence type="predicted"/>
<evidence type="ECO:0000313" key="2">
    <source>
        <dbReference type="EMBL" id="TFK79832.1"/>
    </source>
</evidence>
<feature type="region of interest" description="Disordered" evidence="1">
    <location>
        <begin position="1"/>
        <end position="43"/>
    </location>
</feature>
<name>A0A5C3NS39_9APHY</name>
<keyword evidence="3" id="KW-1185">Reference proteome</keyword>
<dbReference type="EMBL" id="ML211921">
    <property type="protein sequence ID" value="TFK79832.1"/>
    <property type="molecule type" value="Genomic_DNA"/>
</dbReference>
<organism evidence="2 3">
    <name type="scientific">Polyporus arcularius HHB13444</name>
    <dbReference type="NCBI Taxonomy" id="1314778"/>
    <lineage>
        <taxon>Eukaryota</taxon>
        <taxon>Fungi</taxon>
        <taxon>Dikarya</taxon>
        <taxon>Basidiomycota</taxon>
        <taxon>Agaricomycotina</taxon>
        <taxon>Agaricomycetes</taxon>
        <taxon>Polyporales</taxon>
        <taxon>Polyporaceae</taxon>
        <taxon>Polyporus</taxon>
    </lineage>
</organism>
<accession>A0A5C3NS39</accession>
<evidence type="ECO:0000256" key="1">
    <source>
        <dbReference type="SAM" id="MobiDB-lite"/>
    </source>
</evidence>
<gene>
    <name evidence="2" type="ORF">K466DRAFT_570010</name>
</gene>
<dbReference type="InParanoid" id="A0A5C3NS39"/>
<sequence length="120" mass="13442">MRQQAWAVAVADEPVPELGDTSDDEYFPPGWEEHKDEHENELQQPWNRRWACRWGGIVSSASSSADSDESSESCGDEDEKSSPEDRVQGAQSCDRETVLQMFRAGLEGDFLLDGDCNEES</sequence>
<reference evidence="2 3" key="1">
    <citation type="journal article" date="2019" name="Nat. Ecol. Evol.">
        <title>Megaphylogeny resolves global patterns of mushroom evolution.</title>
        <authorList>
            <person name="Varga T."/>
            <person name="Krizsan K."/>
            <person name="Foldi C."/>
            <person name="Dima B."/>
            <person name="Sanchez-Garcia M."/>
            <person name="Sanchez-Ramirez S."/>
            <person name="Szollosi G.J."/>
            <person name="Szarkandi J.G."/>
            <person name="Papp V."/>
            <person name="Albert L."/>
            <person name="Andreopoulos W."/>
            <person name="Angelini C."/>
            <person name="Antonin V."/>
            <person name="Barry K.W."/>
            <person name="Bougher N.L."/>
            <person name="Buchanan P."/>
            <person name="Buyck B."/>
            <person name="Bense V."/>
            <person name="Catcheside P."/>
            <person name="Chovatia M."/>
            <person name="Cooper J."/>
            <person name="Damon W."/>
            <person name="Desjardin D."/>
            <person name="Finy P."/>
            <person name="Geml J."/>
            <person name="Haridas S."/>
            <person name="Hughes K."/>
            <person name="Justo A."/>
            <person name="Karasinski D."/>
            <person name="Kautmanova I."/>
            <person name="Kiss B."/>
            <person name="Kocsube S."/>
            <person name="Kotiranta H."/>
            <person name="LaButti K.M."/>
            <person name="Lechner B.E."/>
            <person name="Liimatainen K."/>
            <person name="Lipzen A."/>
            <person name="Lukacs Z."/>
            <person name="Mihaltcheva S."/>
            <person name="Morgado L.N."/>
            <person name="Niskanen T."/>
            <person name="Noordeloos M.E."/>
            <person name="Ohm R.A."/>
            <person name="Ortiz-Santana B."/>
            <person name="Ovrebo C."/>
            <person name="Racz N."/>
            <person name="Riley R."/>
            <person name="Savchenko A."/>
            <person name="Shiryaev A."/>
            <person name="Soop K."/>
            <person name="Spirin V."/>
            <person name="Szebenyi C."/>
            <person name="Tomsovsky M."/>
            <person name="Tulloss R.E."/>
            <person name="Uehling J."/>
            <person name="Grigoriev I.V."/>
            <person name="Vagvolgyi C."/>
            <person name="Papp T."/>
            <person name="Martin F.M."/>
            <person name="Miettinen O."/>
            <person name="Hibbett D.S."/>
            <person name="Nagy L.G."/>
        </authorList>
    </citation>
    <scope>NUCLEOTIDE SEQUENCE [LARGE SCALE GENOMIC DNA]</scope>
    <source>
        <strain evidence="2 3">HHB13444</strain>
    </source>
</reference>
<dbReference type="Proteomes" id="UP000308197">
    <property type="component" value="Unassembled WGS sequence"/>
</dbReference>
<dbReference type="AlphaFoldDB" id="A0A5C3NS39"/>
<feature type="region of interest" description="Disordered" evidence="1">
    <location>
        <begin position="59"/>
        <end position="94"/>
    </location>
</feature>